<evidence type="ECO:0000256" key="1">
    <source>
        <dbReference type="SAM" id="MobiDB-lite"/>
    </source>
</evidence>
<reference evidence="2" key="1">
    <citation type="submission" date="2021-01" db="EMBL/GenBank/DDBJ databases">
        <authorList>
            <person name="Corre E."/>
            <person name="Pelletier E."/>
            <person name="Niang G."/>
            <person name="Scheremetjew M."/>
            <person name="Finn R."/>
            <person name="Kale V."/>
            <person name="Holt S."/>
            <person name="Cochrane G."/>
            <person name="Meng A."/>
            <person name="Brown T."/>
            <person name="Cohen L."/>
        </authorList>
    </citation>
    <scope>NUCLEOTIDE SEQUENCE</scope>
    <source>
        <strain evidence="2">CCMP 2712</strain>
    </source>
</reference>
<gene>
    <name evidence="2" type="ORF">GTHE00462_LOCUS28610</name>
</gene>
<sequence>MPLTVQELDAEIASSPRLYAAAFKSNIDRFKDVGAQNESRNLFYNVKVGELSNDVQTSPRKYASTFRKPSVKSSAIEPTSDLVYDIDHLNKSTIAKRVQDDHRNYSFNFTEPRFPARNSSLPEATYEVNTMNKIDLVKAVQSSPQKYSIMKSKTPRAEVETEVHGDYDSKLHDLSYRLHKSPRRYAIMNSSSPRIHEPHHAVPDAIYKLDVLNKTTIATSAQEKSGCKSSFLATGRKESKTSYAASDRFYDVDSGNKKSIWKATQTSGNPFFAIAKPFKFDTIRDENTPRSHYDLENCPIKPTVACSILTSPRRYSNLNSSTPRFSAAKPQPNIQAFYNLENCPRGEGSIAKRVQESPRRYFGAQSMQSRSMEKNEEGKGLTEYNPEYGKYKSLSRCIEDSPSMISSMRSSIPRFKVEKKIVISDDYEKLLRSPALPCTSCPLSSCAACRNPDQIDLKFQIQGNLVIKKLSDTQQMIVGRQAPASLPS</sequence>
<protein>
    <submittedName>
        <fullName evidence="2">Uncharacterized protein</fullName>
    </submittedName>
</protein>
<feature type="compositionally biased region" description="Basic and acidic residues" evidence="1">
    <location>
        <begin position="371"/>
        <end position="380"/>
    </location>
</feature>
<proteinExistence type="predicted"/>
<name>A0A7S4P4G1_GUITH</name>
<dbReference type="AlphaFoldDB" id="A0A7S4P4G1"/>
<accession>A0A7S4P4G1</accession>
<feature type="region of interest" description="Disordered" evidence="1">
    <location>
        <begin position="361"/>
        <end position="381"/>
    </location>
</feature>
<dbReference type="EMBL" id="HBKN01036583">
    <property type="protein sequence ID" value="CAE2323155.1"/>
    <property type="molecule type" value="Transcribed_RNA"/>
</dbReference>
<organism evidence="2">
    <name type="scientific">Guillardia theta</name>
    <name type="common">Cryptophyte</name>
    <name type="synonym">Cryptomonas phi</name>
    <dbReference type="NCBI Taxonomy" id="55529"/>
    <lineage>
        <taxon>Eukaryota</taxon>
        <taxon>Cryptophyceae</taxon>
        <taxon>Pyrenomonadales</taxon>
        <taxon>Geminigeraceae</taxon>
        <taxon>Guillardia</taxon>
    </lineage>
</organism>
<evidence type="ECO:0000313" key="2">
    <source>
        <dbReference type="EMBL" id="CAE2323155.1"/>
    </source>
</evidence>